<accession>A0ABU1PX21</accession>
<sequence length="101" mass="10910">MHTYVVDSGAYEHWLADNQDQYVINAERSLNPANLVLHRASCHTINGTPARGATWVGSYVKVVGTRAELEAEHATARPCRLCLHPDGQDGSQADTAAPGRA</sequence>
<comment type="caution">
    <text evidence="1">The sequence shown here is derived from an EMBL/GenBank/DDBJ whole genome shotgun (WGS) entry which is preliminary data.</text>
</comment>
<protein>
    <recommendedName>
        <fullName evidence="3">HNH endonuclease</fullName>
    </recommendedName>
</protein>
<dbReference type="EMBL" id="JAVDSG010000001">
    <property type="protein sequence ID" value="MDR6595186.1"/>
    <property type="molecule type" value="Genomic_DNA"/>
</dbReference>
<dbReference type="Proteomes" id="UP001268819">
    <property type="component" value="Unassembled WGS sequence"/>
</dbReference>
<evidence type="ECO:0008006" key="3">
    <source>
        <dbReference type="Google" id="ProtNLM"/>
    </source>
</evidence>
<evidence type="ECO:0000313" key="1">
    <source>
        <dbReference type="EMBL" id="MDR6595186.1"/>
    </source>
</evidence>
<proteinExistence type="predicted"/>
<organism evidence="1 2">
    <name type="scientific">Saccharothrix longispora</name>
    <dbReference type="NCBI Taxonomy" id="33920"/>
    <lineage>
        <taxon>Bacteria</taxon>
        <taxon>Bacillati</taxon>
        <taxon>Actinomycetota</taxon>
        <taxon>Actinomycetes</taxon>
        <taxon>Pseudonocardiales</taxon>
        <taxon>Pseudonocardiaceae</taxon>
        <taxon>Saccharothrix</taxon>
    </lineage>
</organism>
<name>A0ABU1PX21_9PSEU</name>
<gene>
    <name evidence="1" type="ORF">J2S66_003570</name>
</gene>
<dbReference type="RefSeq" id="WP_310308233.1">
    <property type="nucleotide sequence ID" value="NZ_BAAAXB010000001.1"/>
</dbReference>
<reference evidence="1 2" key="1">
    <citation type="submission" date="2023-07" db="EMBL/GenBank/DDBJ databases">
        <title>Sequencing the genomes of 1000 actinobacteria strains.</title>
        <authorList>
            <person name="Klenk H.-P."/>
        </authorList>
    </citation>
    <scope>NUCLEOTIDE SEQUENCE [LARGE SCALE GENOMIC DNA]</scope>
    <source>
        <strain evidence="1 2">DSM 43749</strain>
    </source>
</reference>
<evidence type="ECO:0000313" key="2">
    <source>
        <dbReference type="Proteomes" id="UP001268819"/>
    </source>
</evidence>
<keyword evidence="2" id="KW-1185">Reference proteome</keyword>